<dbReference type="PANTHER" id="PTHR14430:SF0">
    <property type="entry name" value="SEC2P DOMAIN-CONTAINING PROTEIN"/>
    <property type="match status" value="1"/>
</dbReference>
<dbReference type="GO" id="GO:0005085">
    <property type="term" value="F:guanyl-nucleotide exchange factor activity"/>
    <property type="evidence" value="ECO:0007669"/>
    <property type="project" value="InterPro"/>
</dbReference>
<dbReference type="AlphaFoldDB" id="A0A9N8ZJT0"/>
<dbReference type="InterPro" id="IPR040351">
    <property type="entry name" value="RAB3IL/RAB3IP/Sec2"/>
</dbReference>
<dbReference type="InterPro" id="IPR009449">
    <property type="entry name" value="Sec2_N"/>
</dbReference>
<dbReference type="GO" id="GO:0051286">
    <property type="term" value="C:cell tip"/>
    <property type="evidence" value="ECO:0007669"/>
    <property type="project" value="TreeGrafter"/>
</dbReference>
<evidence type="ECO:0000256" key="2">
    <source>
        <dbReference type="SAM" id="Coils"/>
    </source>
</evidence>
<proteinExistence type="predicted"/>
<dbReference type="CDD" id="cd21044">
    <property type="entry name" value="Rab11BD_RAB3IP_like"/>
    <property type="match status" value="1"/>
</dbReference>
<feature type="coiled-coil region" evidence="2">
    <location>
        <begin position="31"/>
        <end position="62"/>
    </location>
</feature>
<sequence>MNGQDMPMDAASFLPLVLQAQDLVCKLESRVVELENDLETINEAHEQEREQLLQEIGEKDEYIHNLKTKVSRLEFGAREAIVVLARTNNVKVPRNNAGRRNHRNYETPKRRQSQLSDFDTTKNNNSSKQLPPHPIVPVRRDSKLQPSSEEITPVDEEIKNTVAVDELDRLEDLDGSEDITAFDLLTDDEDTNNFASQYQKRETVEETSESNLVNLHEEPQEYINNIKPDEDEHRPIENVSHHTQSICPNCESLLAQADQHIEERAYIKRDLSALAISLSEEQTLRMQIQSAKEDLESEIDDWVNAMFEKVNQMVFDEANAREDLEILNRETKGKLSEALKASASREDRLREMKLLLVHLDSTKQRQAIQTSTPAPGVLSRASSIRRSIMSNSPISSPRASRNFGHMSPSLFSMDDFMFAKGKKIYLDGIVYEEFQEYVKAFTTSPAPNNLNLNAPFMKRCMAEDIQPCLFEGKSGWKSPFYKRRLLEAIMKSQCEIQTIYFNSSMPGTPTTSQISISSRSSYQEPPPPPKVKCGLCGCSRSCEYRMRISGPDAAVPPTATTLNSSARLSVTEKPGWIPLDRFCRDRVVAVCDFYAYLSHLRQGLLANSPVWGMYKQCLKHRRKMGMARVGSISMFEQDDNTDFENADMEGMVTDNRRMMPKKLKISDSAPQLMGPRINTLWPSISFLSIAGALARSSDSHD</sequence>
<feature type="compositionally biased region" description="Low complexity" evidence="3">
    <location>
        <begin position="512"/>
        <end position="521"/>
    </location>
</feature>
<evidence type="ECO:0000256" key="1">
    <source>
        <dbReference type="ARBA" id="ARBA00023054"/>
    </source>
</evidence>
<dbReference type="Gene3D" id="6.10.140.910">
    <property type="match status" value="1"/>
</dbReference>
<reference evidence="5" key="1">
    <citation type="submission" date="2021-06" db="EMBL/GenBank/DDBJ databases">
        <authorList>
            <person name="Kallberg Y."/>
            <person name="Tangrot J."/>
            <person name="Rosling A."/>
        </authorList>
    </citation>
    <scope>NUCLEOTIDE SEQUENCE</scope>
    <source>
        <strain evidence="5">MT106</strain>
    </source>
</reference>
<dbReference type="GO" id="GO:0006887">
    <property type="term" value="P:exocytosis"/>
    <property type="evidence" value="ECO:0007669"/>
    <property type="project" value="TreeGrafter"/>
</dbReference>
<evidence type="ECO:0000313" key="6">
    <source>
        <dbReference type="Proteomes" id="UP000789831"/>
    </source>
</evidence>
<organism evidence="5 6">
    <name type="scientific">Ambispora gerdemannii</name>
    <dbReference type="NCBI Taxonomy" id="144530"/>
    <lineage>
        <taxon>Eukaryota</taxon>
        <taxon>Fungi</taxon>
        <taxon>Fungi incertae sedis</taxon>
        <taxon>Mucoromycota</taxon>
        <taxon>Glomeromycotina</taxon>
        <taxon>Glomeromycetes</taxon>
        <taxon>Archaeosporales</taxon>
        <taxon>Ambisporaceae</taxon>
        <taxon>Ambispora</taxon>
    </lineage>
</organism>
<dbReference type="PANTHER" id="PTHR14430">
    <property type="entry name" value="RABIN3-RELATED"/>
    <property type="match status" value="1"/>
</dbReference>
<feature type="region of interest" description="Disordered" evidence="3">
    <location>
        <begin position="507"/>
        <end position="528"/>
    </location>
</feature>
<gene>
    <name evidence="5" type="ORF">AGERDE_LOCUS4098</name>
</gene>
<feature type="coiled-coil region" evidence="2">
    <location>
        <begin position="278"/>
        <end position="305"/>
    </location>
</feature>
<dbReference type="GO" id="GO:0070319">
    <property type="term" value="C:Golgi to plasma membrane transport vesicle"/>
    <property type="evidence" value="ECO:0007669"/>
    <property type="project" value="TreeGrafter"/>
</dbReference>
<keyword evidence="6" id="KW-1185">Reference proteome</keyword>
<dbReference type="OrthoDB" id="5560525at2759"/>
<feature type="region of interest" description="Disordered" evidence="3">
    <location>
        <begin position="92"/>
        <end position="151"/>
    </location>
</feature>
<evidence type="ECO:0000259" key="4">
    <source>
        <dbReference type="Pfam" id="PF06428"/>
    </source>
</evidence>
<keyword evidence="1 2" id="KW-0175">Coiled coil</keyword>
<evidence type="ECO:0000256" key="3">
    <source>
        <dbReference type="SAM" id="MobiDB-lite"/>
    </source>
</evidence>
<feature type="domain" description="GDP/GTP exchange factor Sec2 N-terminal" evidence="4">
    <location>
        <begin position="249"/>
        <end position="359"/>
    </location>
</feature>
<dbReference type="Pfam" id="PF06428">
    <property type="entry name" value="Sec2p"/>
    <property type="match status" value="1"/>
</dbReference>
<name>A0A9N8ZJT0_9GLOM</name>
<comment type="caution">
    <text evidence="5">The sequence shown here is derived from an EMBL/GenBank/DDBJ whole genome shotgun (WGS) entry which is preliminary data.</text>
</comment>
<dbReference type="SUPFAM" id="SSF144284">
    <property type="entry name" value="Sec2 N-terminal region"/>
    <property type="match status" value="1"/>
</dbReference>
<feature type="compositionally biased region" description="Polar residues" evidence="3">
    <location>
        <begin position="113"/>
        <end position="129"/>
    </location>
</feature>
<dbReference type="Pfam" id="PF25555">
    <property type="entry name" value="RAB3A-like_C"/>
    <property type="match status" value="1"/>
</dbReference>
<evidence type="ECO:0000313" key="5">
    <source>
        <dbReference type="EMBL" id="CAG8497994.1"/>
    </source>
</evidence>
<dbReference type="EMBL" id="CAJVPL010000444">
    <property type="protein sequence ID" value="CAG8497994.1"/>
    <property type="molecule type" value="Genomic_DNA"/>
</dbReference>
<accession>A0A9N8ZJT0</accession>
<protein>
    <submittedName>
        <fullName evidence="5">298_t:CDS:1</fullName>
    </submittedName>
</protein>
<dbReference type="Proteomes" id="UP000789831">
    <property type="component" value="Unassembled WGS sequence"/>
</dbReference>